<feature type="domain" description="YknX-like beta-barrel" evidence="5">
    <location>
        <begin position="244"/>
        <end position="325"/>
    </location>
</feature>
<evidence type="ECO:0000256" key="2">
    <source>
        <dbReference type="ARBA" id="ARBA00023054"/>
    </source>
</evidence>
<dbReference type="GO" id="GO:0042597">
    <property type="term" value="C:periplasmic space"/>
    <property type="evidence" value="ECO:0007669"/>
    <property type="project" value="UniProtKB-SubCell"/>
</dbReference>
<dbReference type="Gene3D" id="2.40.30.170">
    <property type="match status" value="1"/>
</dbReference>
<feature type="coiled-coil region" evidence="3">
    <location>
        <begin position="149"/>
        <end position="209"/>
    </location>
</feature>
<dbReference type="NCBIfam" id="NF002939">
    <property type="entry name" value="PRK03598.1"/>
    <property type="match status" value="1"/>
</dbReference>
<evidence type="ECO:0000259" key="4">
    <source>
        <dbReference type="Pfam" id="PF25881"/>
    </source>
</evidence>
<dbReference type="Pfam" id="PF25881">
    <property type="entry name" value="HH_YBHG"/>
    <property type="match status" value="1"/>
</dbReference>
<protein>
    <submittedName>
        <fullName evidence="6">Secretion protein HlyD</fullName>
    </submittedName>
</protein>
<dbReference type="Gene3D" id="1.10.287.470">
    <property type="entry name" value="Helix hairpin bin"/>
    <property type="match status" value="2"/>
</dbReference>
<dbReference type="AlphaFoldDB" id="A0A9X3AMZ5"/>
<comment type="subcellular location">
    <subcellularLocation>
        <location evidence="1">Cell envelope</location>
    </subcellularLocation>
</comment>
<dbReference type="InterPro" id="IPR059052">
    <property type="entry name" value="HH_YbhG-like"/>
</dbReference>
<dbReference type="InterPro" id="IPR050465">
    <property type="entry name" value="UPF0194_transport"/>
</dbReference>
<dbReference type="EMBL" id="JALHAP010000073">
    <property type="protein sequence ID" value="MCT4701271.1"/>
    <property type="molecule type" value="Genomic_DNA"/>
</dbReference>
<dbReference type="InterPro" id="IPR058636">
    <property type="entry name" value="Beta-barrel_YknX"/>
</dbReference>
<evidence type="ECO:0000313" key="7">
    <source>
        <dbReference type="Proteomes" id="UP001150641"/>
    </source>
</evidence>
<accession>A0A9X3AMZ5</accession>
<dbReference type="SUPFAM" id="SSF111369">
    <property type="entry name" value="HlyD-like secretion proteins"/>
    <property type="match status" value="3"/>
</dbReference>
<organism evidence="6 7">
    <name type="scientific">Dryocola boscaweniae</name>
    <dbReference type="NCBI Taxonomy" id="2925397"/>
    <lineage>
        <taxon>Bacteria</taxon>
        <taxon>Pseudomonadati</taxon>
        <taxon>Pseudomonadota</taxon>
        <taxon>Gammaproteobacteria</taxon>
        <taxon>Enterobacterales</taxon>
        <taxon>Enterobacteriaceae</taxon>
        <taxon>Dryocola</taxon>
    </lineage>
</organism>
<feature type="domain" description="YbhG-like alpha-helical hairpin" evidence="4">
    <location>
        <begin position="76"/>
        <end position="205"/>
    </location>
</feature>
<gene>
    <name evidence="6" type="primary">hlyD</name>
    <name evidence="6" type="ORF">MUA00_05550</name>
</gene>
<dbReference type="PANTHER" id="PTHR32347">
    <property type="entry name" value="EFFLUX SYSTEM COMPONENT YKNX-RELATED"/>
    <property type="match status" value="1"/>
</dbReference>
<sequence>MKNKKPIAVVLVLIALLAAGTGGWMWYQSGREKPLTLYGNVDIRTVNLSFRVGGRLAALEVDEGDAIKAGETLGILDKGPYQNALQQAEANVAAAQAKFDLVIAGYRDEEIAQAAAQVNQAQAAYDYAQNFYQRQQGLWARRVISANDLENARSSSNQAKATLKAARDKLSQYRTGNRPQEIAQAQASLQQAKAQLAQAQLDLQDTTLIAPSDGTLLTRAVEPGSMLNAGSTALTLSLTRPVWVRAYVNEVSLNKARPGTEVQIYTDGRPDKPWRGKIGFVSPTAEFTPKTVETPDLRTDLVYRLRIIVTDADDSLRQGMPVTVKFNDGTQHEQQ</sequence>
<evidence type="ECO:0000259" key="5">
    <source>
        <dbReference type="Pfam" id="PF25990"/>
    </source>
</evidence>
<name>A0A9X3AMZ5_9ENTR</name>
<keyword evidence="2 3" id="KW-0175">Coiled coil</keyword>
<dbReference type="Proteomes" id="UP001150641">
    <property type="component" value="Unassembled WGS sequence"/>
</dbReference>
<comment type="caution">
    <text evidence="6">The sequence shown here is derived from an EMBL/GenBank/DDBJ whole genome shotgun (WGS) entry which is preliminary data.</text>
</comment>
<evidence type="ECO:0000256" key="3">
    <source>
        <dbReference type="SAM" id="Coils"/>
    </source>
</evidence>
<keyword evidence="7" id="KW-1185">Reference proteome</keyword>
<evidence type="ECO:0000313" key="6">
    <source>
        <dbReference type="EMBL" id="MCT4701271.1"/>
    </source>
</evidence>
<proteinExistence type="predicted"/>
<dbReference type="PANTHER" id="PTHR32347:SF29">
    <property type="entry name" value="UPF0194 MEMBRANE PROTEIN YBHG"/>
    <property type="match status" value="1"/>
</dbReference>
<dbReference type="RefSeq" id="WP_271122165.1">
    <property type="nucleotide sequence ID" value="NZ_JALHAN010000060.1"/>
</dbReference>
<evidence type="ECO:0000256" key="1">
    <source>
        <dbReference type="ARBA" id="ARBA00004196"/>
    </source>
</evidence>
<dbReference type="Gene3D" id="2.40.50.100">
    <property type="match status" value="2"/>
</dbReference>
<reference evidence="6" key="1">
    <citation type="submission" date="2022-03" db="EMBL/GenBank/DDBJ databases">
        <title>Proposal of a novel genus Dryocolo and two novel species.</title>
        <authorList>
            <person name="Maddock D.W."/>
            <person name="Brady C.L."/>
            <person name="Denman S."/>
            <person name="Arnold D."/>
        </authorList>
    </citation>
    <scope>NUCLEOTIDE SEQUENCE</scope>
    <source>
        <strain evidence="6">H6W4</strain>
    </source>
</reference>
<dbReference type="Pfam" id="PF25990">
    <property type="entry name" value="Beta-barrel_YknX"/>
    <property type="match status" value="1"/>
</dbReference>